<dbReference type="Proteomes" id="UP001597045">
    <property type="component" value="Unassembled WGS sequence"/>
</dbReference>
<gene>
    <name evidence="2" type="ORF">ACFQ1S_02585</name>
</gene>
<dbReference type="SUPFAM" id="SSF50249">
    <property type="entry name" value="Nucleic acid-binding proteins"/>
    <property type="match status" value="1"/>
</dbReference>
<evidence type="ECO:0000313" key="2">
    <source>
        <dbReference type="EMBL" id="MFD1044557.1"/>
    </source>
</evidence>
<dbReference type="Pfam" id="PF00313">
    <property type="entry name" value="CSD"/>
    <property type="match status" value="1"/>
</dbReference>
<organism evidence="2 3">
    <name type="scientific">Kibdelosporangium lantanae</name>
    <dbReference type="NCBI Taxonomy" id="1497396"/>
    <lineage>
        <taxon>Bacteria</taxon>
        <taxon>Bacillati</taxon>
        <taxon>Actinomycetota</taxon>
        <taxon>Actinomycetes</taxon>
        <taxon>Pseudonocardiales</taxon>
        <taxon>Pseudonocardiaceae</taxon>
        <taxon>Kibdelosporangium</taxon>
    </lineage>
</organism>
<reference evidence="3" key="1">
    <citation type="journal article" date="2019" name="Int. J. Syst. Evol. Microbiol.">
        <title>The Global Catalogue of Microorganisms (GCM) 10K type strain sequencing project: providing services to taxonomists for standard genome sequencing and annotation.</title>
        <authorList>
            <consortium name="The Broad Institute Genomics Platform"/>
            <consortium name="The Broad Institute Genome Sequencing Center for Infectious Disease"/>
            <person name="Wu L."/>
            <person name="Ma J."/>
        </authorList>
    </citation>
    <scope>NUCLEOTIDE SEQUENCE [LARGE SCALE GENOMIC DNA]</scope>
    <source>
        <strain evidence="3">JCM 31486</strain>
    </source>
</reference>
<evidence type="ECO:0000259" key="1">
    <source>
        <dbReference type="PROSITE" id="PS51857"/>
    </source>
</evidence>
<keyword evidence="3" id="KW-1185">Reference proteome</keyword>
<dbReference type="InterPro" id="IPR012340">
    <property type="entry name" value="NA-bd_OB-fold"/>
</dbReference>
<name>A0ABW3M3Q8_9PSEU</name>
<feature type="domain" description="CSD" evidence="1">
    <location>
        <begin position="2"/>
        <end position="66"/>
    </location>
</feature>
<sequence length="134" mass="14537">MVVTGKVIKFDGYRGYGFVSPDTGGDDVFLHVNDVDFDKELLGPGVRVEFVTEQGERGLKAARVKLRDQPRPPAPPADPVAVDDVLCDVLSPAELMAELTERLIVDVPDLTGRQIVAVRGSLLATARAHGWIED</sequence>
<comment type="caution">
    <text evidence="2">The sequence shown here is derived from an EMBL/GenBank/DDBJ whole genome shotgun (WGS) entry which is preliminary data.</text>
</comment>
<dbReference type="CDD" id="cd04458">
    <property type="entry name" value="CSP_CDS"/>
    <property type="match status" value="1"/>
</dbReference>
<protein>
    <submittedName>
        <fullName evidence="2">Cold-shock protein</fullName>
    </submittedName>
</protein>
<dbReference type="PRINTS" id="PR00050">
    <property type="entry name" value="COLDSHOCK"/>
</dbReference>
<dbReference type="InterPro" id="IPR011129">
    <property type="entry name" value="CSD"/>
</dbReference>
<dbReference type="PROSITE" id="PS51857">
    <property type="entry name" value="CSD_2"/>
    <property type="match status" value="1"/>
</dbReference>
<dbReference type="Gene3D" id="2.40.50.140">
    <property type="entry name" value="Nucleic acid-binding proteins"/>
    <property type="match status" value="1"/>
</dbReference>
<dbReference type="EMBL" id="JBHTIS010000075">
    <property type="protein sequence ID" value="MFD1044557.1"/>
    <property type="molecule type" value="Genomic_DNA"/>
</dbReference>
<proteinExistence type="predicted"/>
<evidence type="ECO:0000313" key="3">
    <source>
        <dbReference type="Proteomes" id="UP001597045"/>
    </source>
</evidence>
<dbReference type="InterPro" id="IPR002059">
    <property type="entry name" value="CSP_DNA-bd"/>
</dbReference>
<accession>A0ABW3M3Q8</accession>
<dbReference type="SMART" id="SM00357">
    <property type="entry name" value="CSP"/>
    <property type="match status" value="1"/>
</dbReference>